<evidence type="ECO:0000256" key="3">
    <source>
        <dbReference type="ARBA" id="ARBA00022769"/>
    </source>
</evidence>
<dbReference type="InterPro" id="IPR035901">
    <property type="entry name" value="GIY-YIG_endonuc_sf"/>
</dbReference>
<keyword evidence="2 7" id="KW-0227">DNA damage</keyword>
<dbReference type="InterPro" id="IPR001943">
    <property type="entry name" value="UVR_dom"/>
</dbReference>
<dbReference type="PROSITE" id="PS50151">
    <property type="entry name" value="UVR"/>
    <property type="match status" value="1"/>
</dbReference>
<dbReference type="Pfam" id="PF02151">
    <property type="entry name" value="UVR"/>
    <property type="match status" value="1"/>
</dbReference>
<proteinExistence type="inferred from homology"/>
<dbReference type="GO" id="GO:0006289">
    <property type="term" value="P:nucleotide-excision repair"/>
    <property type="evidence" value="ECO:0007669"/>
    <property type="project" value="UniProtKB-UniRule"/>
</dbReference>
<dbReference type="NCBIfam" id="TIGR00194">
    <property type="entry name" value="uvrC"/>
    <property type="match status" value="1"/>
</dbReference>
<dbReference type="GO" id="GO:0009380">
    <property type="term" value="C:excinuclease repair complex"/>
    <property type="evidence" value="ECO:0007669"/>
    <property type="project" value="InterPro"/>
</dbReference>
<comment type="function">
    <text evidence="7">The UvrABC repair system catalyzes the recognition and processing of DNA lesions. UvrC both incises the 5' and 3' sides of the lesion. The N-terminal half is responsible for the 3' incision and the C-terminal half is responsible for the 5' incision.</text>
</comment>
<keyword evidence="5 7" id="KW-0234">DNA repair</keyword>
<keyword evidence="9" id="KW-1185">Reference proteome</keyword>
<dbReference type="Gene3D" id="4.10.860.10">
    <property type="entry name" value="UVR domain"/>
    <property type="match status" value="1"/>
</dbReference>
<dbReference type="GO" id="GO:0009432">
    <property type="term" value="P:SOS response"/>
    <property type="evidence" value="ECO:0007669"/>
    <property type="project" value="UniProtKB-UniRule"/>
</dbReference>
<dbReference type="Pfam" id="PF14520">
    <property type="entry name" value="HHH_5"/>
    <property type="match status" value="1"/>
</dbReference>
<dbReference type="InterPro" id="IPR047296">
    <property type="entry name" value="GIY-YIG_UvrC_Cho"/>
</dbReference>
<dbReference type="InterPro" id="IPR050066">
    <property type="entry name" value="UvrABC_protein_C"/>
</dbReference>
<evidence type="ECO:0000256" key="1">
    <source>
        <dbReference type="ARBA" id="ARBA00022490"/>
    </source>
</evidence>
<dbReference type="InterPro" id="IPR010994">
    <property type="entry name" value="RuvA_2-like"/>
</dbReference>
<dbReference type="GO" id="GO:0003677">
    <property type="term" value="F:DNA binding"/>
    <property type="evidence" value="ECO:0007669"/>
    <property type="project" value="UniProtKB-UniRule"/>
</dbReference>
<keyword evidence="4 7" id="KW-0267">Excision nuclease</keyword>
<protein>
    <recommendedName>
        <fullName evidence="7">UvrABC system protein C</fullName>
        <shortName evidence="7">Protein UvrC</shortName>
    </recommendedName>
    <alternativeName>
        <fullName evidence="7">Excinuclease ABC subunit C</fullName>
    </alternativeName>
</protein>
<dbReference type="Pfam" id="PF22920">
    <property type="entry name" value="UvrC_RNaseH"/>
    <property type="match status" value="1"/>
</dbReference>
<evidence type="ECO:0000256" key="7">
    <source>
        <dbReference type="HAMAP-Rule" id="MF_00203"/>
    </source>
</evidence>
<reference evidence="8 9" key="1">
    <citation type="journal article" date="2016" name="Int. J. Syst. Evol. Microbiol.">
        <title>Descriptions of Anaerotaenia torta gen. nov., sp. nov. and Anaerocolumna cellulosilytica gen. nov., sp. nov. isolated from a methanogenic reactor of cattle waste.</title>
        <authorList>
            <person name="Uek A."/>
            <person name="Ohtaki Y."/>
            <person name="Kaku N."/>
            <person name="Ueki K."/>
        </authorList>
    </citation>
    <scope>NUCLEOTIDE SEQUENCE [LARGE SCALE GENOMIC DNA]</scope>
    <source>
        <strain evidence="8 9">SN021</strain>
    </source>
</reference>
<organism evidence="8 9">
    <name type="scientific">Anaerocolumna cellulosilytica</name>
    <dbReference type="NCBI Taxonomy" id="433286"/>
    <lineage>
        <taxon>Bacteria</taxon>
        <taxon>Bacillati</taxon>
        <taxon>Bacillota</taxon>
        <taxon>Clostridia</taxon>
        <taxon>Lachnospirales</taxon>
        <taxon>Lachnospiraceae</taxon>
        <taxon>Anaerocolumna</taxon>
    </lineage>
</organism>
<accession>A0A6S6QNP1</accession>
<name>A0A6S6QNP1_9FIRM</name>
<evidence type="ECO:0000313" key="9">
    <source>
        <dbReference type="Proteomes" id="UP000515561"/>
    </source>
</evidence>
<dbReference type="InterPro" id="IPR036876">
    <property type="entry name" value="UVR_dom_sf"/>
</dbReference>
<comment type="similarity">
    <text evidence="7">Belongs to the UvrC family.</text>
</comment>
<dbReference type="AlphaFoldDB" id="A0A6S6QNP1"/>
<dbReference type="GO" id="GO:0005737">
    <property type="term" value="C:cytoplasm"/>
    <property type="evidence" value="ECO:0007669"/>
    <property type="project" value="UniProtKB-SubCell"/>
</dbReference>
<comment type="subunit">
    <text evidence="7">Interacts with UvrB in an incision complex.</text>
</comment>
<dbReference type="Gene3D" id="3.30.420.340">
    <property type="entry name" value="UvrC, RNAse H endonuclease domain"/>
    <property type="match status" value="1"/>
</dbReference>
<evidence type="ECO:0000313" key="8">
    <source>
        <dbReference type="EMBL" id="BCJ92973.1"/>
    </source>
</evidence>
<dbReference type="Gene3D" id="3.40.1440.10">
    <property type="entry name" value="GIY-YIG endonuclease"/>
    <property type="match status" value="1"/>
</dbReference>
<evidence type="ECO:0000256" key="5">
    <source>
        <dbReference type="ARBA" id="ARBA00023204"/>
    </source>
</evidence>
<evidence type="ECO:0000256" key="6">
    <source>
        <dbReference type="ARBA" id="ARBA00023236"/>
    </source>
</evidence>
<dbReference type="Proteomes" id="UP000515561">
    <property type="component" value="Chromosome"/>
</dbReference>
<gene>
    <name evidence="7 8" type="primary">uvrC</name>
    <name evidence="8" type="ORF">acsn021_05420</name>
</gene>
<dbReference type="NCBIfam" id="NF001824">
    <property type="entry name" value="PRK00558.1-5"/>
    <property type="match status" value="1"/>
</dbReference>
<dbReference type="SMART" id="SM00465">
    <property type="entry name" value="GIYc"/>
    <property type="match status" value="1"/>
</dbReference>
<dbReference type="PANTHER" id="PTHR30562">
    <property type="entry name" value="UVRC/OXIDOREDUCTASE"/>
    <property type="match status" value="1"/>
</dbReference>
<sequence length="619" mass="72103">MFFDIEEELKKLPAKPGVYIMHDKHDTIIYIGKAISLKNRVRQYFQNSRNLTPKIQQMVSRIQYFEYIITDSELEALVLECNLIKEHRPKYNTMLKDDKSYPYIKVTVQEEFPRILFARERGKDKAKYFGPYTSAKAVKDTIELIRKIYYTRTCSRKLPKDIGKERPCLYYHIKQCKAPCQGYISEEEYKKSIQQVLEFLNGNFSLVTKDLEQKMKTAAEQMDYETAAEFRDLLNSVKQISEKQKITSGEQEDRDILACATVGDEAVVQVFFIRNGKLIGREHFYLTGVENETRSSILTTFVKQFYAGTPYIPRELIVGDAIDEQQIIEEWLGKKRGQRVYIKQPVKGEKERLVELARKNASLVLQQDAEKIKREEAKTVGALNTLSELLNLPGLYRVESFDISNISGFDSVGSMVVYENGKPKRNDYRKFKIKWVKGPDDYASMEEVLTRRFTHGQREEQELKEKNLDVSYGSFNRYPDLIMMDGGKGQVNVAERVLKQLNMDIPVCGMVKDDNHRTRGLFYQNKEIPLNTNSETFKLITRIQDETHRFAIEYHRQLRGKKQVHSILDDIEGVGTTRRRALMKHYQSIEDIKAASIEELAAVESMNIRSARQVYDFFH</sequence>
<keyword evidence="3 7" id="KW-0228">DNA excision</keyword>
<dbReference type="HAMAP" id="MF_00203">
    <property type="entry name" value="UvrC"/>
    <property type="match status" value="1"/>
</dbReference>
<dbReference type="Pfam" id="PF08459">
    <property type="entry name" value="UvrC_RNaseH_dom"/>
    <property type="match status" value="1"/>
</dbReference>
<comment type="subcellular location">
    <subcellularLocation>
        <location evidence="7">Cytoplasm</location>
    </subcellularLocation>
</comment>
<dbReference type="InterPro" id="IPR038476">
    <property type="entry name" value="UvrC_RNase_H_dom_sf"/>
</dbReference>
<dbReference type="PROSITE" id="PS50165">
    <property type="entry name" value="UVRC"/>
    <property type="match status" value="1"/>
</dbReference>
<evidence type="ECO:0000256" key="2">
    <source>
        <dbReference type="ARBA" id="ARBA00022763"/>
    </source>
</evidence>
<dbReference type="KEGG" id="acel:acsn021_05420"/>
<dbReference type="SUPFAM" id="SSF46600">
    <property type="entry name" value="C-terminal UvrC-binding domain of UvrB"/>
    <property type="match status" value="1"/>
</dbReference>
<dbReference type="Gene3D" id="1.10.150.20">
    <property type="entry name" value="5' to 3' exonuclease, C-terminal subdomain"/>
    <property type="match status" value="1"/>
</dbReference>
<dbReference type="RefSeq" id="WP_184092607.1">
    <property type="nucleotide sequence ID" value="NZ_AP023367.1"/>
</dbReference>
<dbReference type="FunFam" id="3.40.1440.10:FF:000001">
    <property type="entry name" value="UvrABC system protein C"/>
    <property type="match status" value="1"/>
</dbReference>
<evidence type="ECO:0000256" key="4">
    <source>
        <dbReference type="ARBA" id="ARBA00022881"/>
    </source>
</evidence>
<dbReference type="InterPro" id="IPR001162">
    <property type="entry name" value="UvrC_RNase_H_dom"/>
</dbReference>
<keyword evidence="6 7" id="KW-0742">SOS response</keyword>
<dbReference type="InterPro" id="IPR004791">
    <property type="entry name" value="UvrC"/>
</dbReference>
<dbReference type="PANTHER" id="PTHR30562:SF1">
    <property type="entry name" value="UVRABC SYSTEM PROTEIN C"/>
    <property type="match status" value="1"/>
</dbReference>
<dbReference type="EMBL" id="AP023367">
    <property type="protein sequence ID" value="BCJ92973.1"/>
    <property type="molecule type" value="Genomic_DNA"/>
</dbReference>
<dbReference type="InterPro" id="IPR000305">
    <property type="entry name" value="GIY-YIG_endonuc"/>
</dbReference>
<dbReference type="Pfam" id="PF01541">
    <property type="entry name" value="GIY-YIG"/>
    <property type="match status" value="1"/>
</dbReference>
<keyword evidence="1 7" id="KW-0963">Cytoplasm</keyword>
<dbReference type="SUPFAM" id="SSF82771">
    <property type="entry name" value="GIY-YIG endonuclease"/>
    <property type="match status" value="1"/>
</dbReference>
<dbReference type="SUPFAM" id="SSF47781">
    <property type="entry name" value="RuvA domain 2-like"/>
    <property type="match status" value="1"/>
</dbReference>
<dbReference type="CDD" id="cd10434">
    <property type="entry name" value="GIY-YIG_UvrC_Cho"/>
    <property type="match status" value="1"/>
</dbReference>
<dbReference type="GO" id="GO:0009381">
    <property type="term" value="F:excinuclease ABC activity"/>
    <property type="evidence" value="ECO:0007669"/>
    <property type="project" value="UniProtKB-UniRule"/>
</dbReference>
<dbReference type="PROSITE" id="PS50164">
    <property type="entry name" value="GIY_YIG"/>
    <property type="match status" value="1"/>
</dbReference>